<dbReference type="PANTHER" id="PTHR36698">
    <property type="entry name" value="BLL5892 PROTEIN"/>
    <property type="match status" value="1"/>
</dbReference>
<dbReference type="PANTHER" id="PTHR36698:SF2">
    <property type="entry name" value="MCE_MLAD DOMAIN-CONTAINING PROTEIN"/>
    <property type="match status" value="1"/>
</dbReference>
<evidence type="ECO:0000259" key="2">
    <source>
        <dbReference type="Pfam" id="PF02470"/>
    </source>
</evidence>
<sequence length="261" mass="29171">MERRVNYLLIGGMFFVIIIAFVAFVLWFGHIGLGSDKMKKYYIYTQYDVLGIGNKTPVRYKGITIGNVENIKLNTQTGLVEIIVAIDKSIPINRGSSVVIDAQGLAGLNYLAFKPKLNAPLIGDDDEPILLLEKNFIGKITDQADQLANGMLDVLNNFHALMSKQNIENFSQTMASLNIFAKDLNIMSKKIDSILQTTNNLVSTIDTKVSQGEYDIKSTLLPTINQAEKSLHNLDSFLQKSQNLIDKFNNNPYNTLFGEQK</sequence>
<proteinExistence type="predicted"/>
<protein>
    <submittedName>
        <fullName evidence="3">ABC transport system substrate binding protein</fullName>
    </submittedName>
</protein>
<dbReference type="EMBL" id="UAWL01000006">
    <property type="protein sequence ID" value="SQB98054.1"/>
    <property type="molecule type" value="Genomic_DNA"/>
</dbReference>
<dbReference type="Pfam" id="PF02470">
    <property type="entry name" value="MlaD"/>
    <property type="match status" value="1"/>
</dbReference>
<dbReference type="RefSeq" id="WP_034549146.1">
    <property type="nucleotide sequence ID" value="NZ_JAERIV010000015.1"/>
</dbReference>
<dbReference type="InterPro" id="IPR003399">
    <property type="entry name" value="Mce/MlaD"/>
</dbReference>
<organism evidence="3 4">
    <name type="scientific">Helicobacter fennelliae</name>
    <dbReference type="NCBI Taxonomy" id="215"/>
    <lineage>
        <taxon>Bacteria</taxon>
        <taxon>Pseudomonadati</taxon>
        <taxon>Campylobacterota</taxon>
        <taxon>Epsilonproteobacteria</taxon>
        <taxon>Campylobacterales</taxon>
        <taxon>Helicobacteraceae</taxon>
        <taxon>Helicobacter</taxon>
    </lineage>
</organism>
<dbReference type="AlphaFoldDB" id="A0A2X3BE63"/>
<accession>A0A2X3BE63</accession>
<gene>
    <name evidence="3" type="ORF">NCTC13102_00504</name>
</gene>
<evidence type="ECO:0000313" key="4">
    <source>
        <dbReference type="Proteomes" id="UP000250166"/>
    </source>
</evidence>
<feature type="domain" description="Mce/MlaD" evidence="2">
    <location>
        <begin position="40"/>
        <end position="115"/>
    </location>
</feature>
<evidence type="ECO:0000256" key="1">
    <source>
        <dbReference type="SAM" id="Phobius"/>
    </source>
</evidence>
<feature type="transmembrane region" description="Helical" evidence="1">
    <location>
        <begin position="7"/>
        <end position="29"/>
    </location>
</feature>
<name>A0A2X3BE63_9HELI</name>
<keyword evidence="1" id="KW-0812">Transmembrane</keyword>
<keyword evidence="1" id="KW-1133">Transmembrane helix</keyword>
<reference evidence="3 4" key="1">
    <citation type="submission" date="2018-06" db="EMBL/GenBank/DDBJ databases">
        <authorList>
            <consortium name="Pathogen Informatics"/>
            <person name="Doyle S."/>
        </authorList>
    </citation>
    <scope>NUCLEOTIDE SEQUENCE [LARGE SCALE GENOMIC DNA]</scope>
    <source>
        <strain evidence="3 4">NCTC13102</strain>
    </source>
</reference>
<dbReference type="Proteomes" id="UP000250166">
    <property type="component" value="Unassembled WGS sequence"/>
</dbReference>
<evidence type="ECO:0000313" key="3">
    <source>
        <dbReference type="EMBL" id="SQB98054.1"/>
    </source>
</evidence>
<keyword evidence="1" id="KW-0472">Membrane</keyword>